<gene>
    <name evidence="2" type="ORF">FF36_01002</name>
</gene>
<dbReference type="Pfam" id="PF02720">
    <property type="entry name" value="DUF222"/>
    <property type="match status" value="1"/>
</dbReference>
<dbReference type="OrthoDB" id="3211042at2"/>
<feature type="domain" description="DUF222" evidence="1">
    <location>
        <begin position="39"/>
        <end position="155"/>
    </location>
</feature>
<reference evidence="3" key="1">
    <citation type="submission" date="2015-02" db="EMBL/GenBank/DDBJ databases">
        <title>Draft Genome of Frankia sp. CpI1-S.</title>
        <authorList>
            <person name="Oshone R.T."/>
            <person name="Ngom M."/>
            <person name="Ghodhbane-Gtari F."/>
            <person name="Gtari M."/>
            <person name="Morris K."/>
            <person name="Thomas K."/>
            <person name="Sen A."/>
            <person name="Tisa L.S."/>
        </authorList>
    </citation>
    <scope>NUCLEOTIDE SEQUENCE [LARGE SCALE GENOMIC DNA]</scope>
    <source>
        <strain evidence="3">CpI1-S</strain>
    </source>
</reference>
<name>A0A0D8BK33_9ACTN</name>
<protein>
    <recommendedName>
        <fullName evidence="1">DUF222 domain-containing protein</fullName>
    </recommendedName>
</protein>
<reference evidence="2 3" key="2">
    <citation type="journal article" date="2016" name="Genome Announc.">
        <title>Permanent Draft Genome Sequences for Two Variants of Frankia sp. Strain CpI1, the First Frankia Strain Isolated from Root Nodules of Comptonia peregrina.</title>
        <authorList>
            <person name="Oshone R."/>
            <person name="Hurst S.G.IV."/>
            <person name="Abebe-Akele F."/>
            <person name="Simpson S."/>
            <person name="Morris K."/>
            <person name="Thomas W.K."/>
            <person name="Tisa L.S."/>
        </authorList>
    </citation>
    <scope>NUCLEOTIDE SEQUENCE [LARGE SCALE GENOMIC DNA]</scope>
    <source>
        <strain evidence="3">CpI1-S</strain>
    </source>
</reference>
<comment type="caution">
    <text evidence="2">The sequence shown here is derived from an EMBL/GenBank/DDBJ whole genome shotgun (WGS) entry which is preliminary data.</text>
</comment>
<sequence>MIVIDVEALLGGVVAVDARELPDAEVALLVVDVRRLVDATDALWIRLLAEFDRRGLWRLDGARSAAAWLRRECRLVHPTTATALVVARAVEALPASGEAFRAGSLSFEHMRAIAPAAAPERREVALRADPIFARAALWMNPRQMSNVVRTWMQLADG</sequence>
<evidence type="ECO:0000313" key="3">
    <source>
        <dbReference type="Proteomes" id="UP000032545"/>
    </source>
</evidence>
<accession>A0A0D8BK33</accession>
<keyword evidence="3" id="KW-1185">Reference proteome</keyword>
<dbReference type="InterPro" id="IPR003870">
    <property type="entry name" value="DUF222"/>
</dbReference>
<dbReference type="EMBL" id="JYFN01000005">
    <property type="protein sequence ID" value="KJE24628.1"/>
    <property type="molecule type" value="Genomic_DNA"/>
</dbReference>
<dbReference type="AlphaFoldDB" id="A0A0D8BK33"/>
<dbReference type="PATRIC" id="fig|1502723.3.peg.4258"/>
<dbReference type="Proteomes" id="UP000032545">
    <property type="component" value="Unassembled WGS sequence"/>
</dbReference>
<evidence type="ECO:0000259" key="1">
    <source>
        <dbReference type="Pfam" id="PF02720"/>
    </source>
</evidence>
<dbReference type="RefSeq" id="WP_052680957.1">
    <property type="nucleotide sequence ID" value="NZ_JYFN01000005.1"/>
</dbReference>
<evidence type="ECO:0000313" key="2">
    <source>
        <dbReference type="EMBL" id="KJE24628.1"/>
    </source>
</evidence>
<proteinExistence type="predicted"/>
<organism evidence="2 3">
    <name type="scientific">Frankia torreyi</name>
    <dbReference type="NCBI Taxonomy" id="1856"/>
    <lineage>
        <taxon>Bacteria</taxon>
        <taxon>Bacillati</taxon>
        <taxon>Actinomycetota</taxon>
        <taxon>Actinomycetes</taxon>
        <taxon>Frankiales</taxon>
        <taxon>Frankiaceae</taxon>
        <taxon>Frankia</taxon>
    </lineage>
</organism>